<gene>
    <name evidence="3" type="ORF">PY32053_04138</name>
</gene>
<dbReference type="InterPro" id="IPR019207">
    <property type="entry name" value="DUF2092"/>
</dbReference>
<sequence length="279" mass="30099">MGGGMVRQPSAIDSDGRAGPGARVGRTRGPKAALALLVCLAAGPGLAQDIEPAATDALRAMGRHLAMLQRFEMTADTAMEVVLDSDQKLLIGGTVFYQVRRPDGLRIDLATDVVHRELYYDGKTAAYVSPDEGYYALIEDPPPTIADLLAQAAGRHGLSFPAADLFAWGGPDEPVDQIHEAFLVGPAMIGDVSVNHWAFRGPDQDWELWIRRDDPPLPLRASLVDRDELARPRFTTSFAWKEQADIPDAVFSFAPAEGAKQIMLGSVPVEGTTQQGDKP</sequence>
<evidence type="ECO:0000313" key="4">
    <source>
        <dbReference type="Proteomes" id="UP000272010"/>
    </source>
</evidence>
<accession>A0A386UTB4</accession>
<proteinExistence type="predicted"/>
<feature type="region of interest" description="Disordered" evidence="2">
    <location>
        <begin position="1"/>
        <end position="25"/>
    </location>
</feature>
<evidence type="ECO:0000256" key="2">
    <source>
        <dbReference type="SAM" id="MobiDB-lite"/>
    </source>
</evidence>
<protein>
    <recommendedName>
        <fullName evidence="5">DUF2092 domain-containing protein</fullName>
    </recommendedName>
</protein>
<evidence type="ECO:0008006" key="5">
    <source>
        <dbReference type="Google" id="ProtNLM"/>
    </source>
</evidence>
<name>A0A386UTB4_9RHOB</name>
<dbReference type="EMBL" id="CP031080">
    <property type="protein sequence ID" value="AYF03676.1"/>
    <property type="molecule type" value="Genomic_DNA"/>
</dbReference>
<dbReference type="SUPFAM" id="SSF89392">
    <property type="entry name" value="Prokaryotic lipoproteins and lipoprotein localization factors"/>
    <property type="match status" value="1"/>
</dbReference>
<keyword evidence="1" id="KW-0732">Signal</keyword>
<dbReference type="AlphaFoldDB" id="A0A386UTB4"/>
<reference evidence="4" key="1">
    <citation type="submission" date="2018-07" db="EMBL/GenBank/DDBJ databases">
        <title>Genome Structure of the Opportunistic Pathogen Paracoccus yeei (Alphaproteobacteria) and Identification of Putative Virulence Factors.</title>
        <authorList>
            <person name="Lasek R."/>
            <person name="Szuplewska M."/>
            <person name="Mitura M."/>
            <person name="Decewicz P."/>
            <person name="Chmielowska C."/>
            <person name="Pawlot A."/>
            <person name="Sentkowska D."/>
            <person name="Czarnecki J."/>
            <person name="Bartosik D."/>
        </authorList>
    </citation>
    <scope>NUCLEOTIDE SEQUENCE [LARGE SCALE GENOMIC DNA]</scope>
    <source>
        <strain evidence="4">CCUG 32053</strain>
        <plasmid evidence="4">pyee2</plasmid>
    </source>
</reference>
<geneLocation type="plasmid" evidence="4">
    <name>pyee2</name>
</geneLocation>
<organism evidence="3 4">
    <name type="scientific">Paracoccus yeei</name>
    <dbReference type="NCBI Taxonomy" id="147645"/>
    <lineage>
        <taxon>Bacteria</taxon>
        <taxon>Pseudomonadati</taxon>
        <taxon>Pseudomonadota</taxon>
        <taxon>Alphaproteobacteria</taxon>
        <taxon>Rhodobacterales</taxon>
        <taxon>Paracoccaceae</taxon>
        <taxon>Paracoccus</taxon>
    </lineage>
</organism>
<evidence type="ECO:0000256" key="1">
    <source>
        <dbReference type="ARBA" id="ARBA00022729"/>
    </source>
</evidence>
<dbReference type="Pfam" id="PF09865">
    <property type="entry name" value="DUF2092"/>
    <property type="match status" value="1"/>
</dbReference>
<dbReference type="Proteomes" id="UP000272010">
    <property type="component" value="Plasmid pYEE2"/>
</dbReference>
<evidence type="ECO:0000313" key="3">
    <source>
        <dbReference type="EMBL" id="AYF03676.1"/>
    </source>
</evidence>
<keyword evidence="3" id="KW-0614">Plasmid</keyword>
<dbReference type="InterPro" id="IPR029046">
    <property type="entry name" value="LolA/LolB/LppX"/>
</dbReference>